<sequence length="61" mass="6591">MWISGVSLYSIMASTPLSRFTVTPFVYDPPPHAVGADPGRGTHFTGSRTRDVSFAETDTVC</sequence>
<reference evidence="1 2" key="1">
    <citation type="journal article" date="2019" name="Emerg. Microbes Infect.">
        <title>Comprehensive subspecies identification of 175 nontuberculous mycobacteria species based on 7547 genomic profiles.</title>
        <authorList>
            <person name="Matsumoto Y."/>
            <person name="Kinjo T."/>
            <person name="Motooka D."/>
            <person name="Nabeya D."/>
            <person name="Jung N."/>
            <person name="Uechi K."/>
            <person name="Horii T."/>
            <person name="Iida T."/>
            <person name="Fujita J."/>
            <person name="Nakamura S."/>
        </authorList>
    </citation>
    <scope>NUCLEOTIDE SEQUENCE [LARGE SCALE GENOMIC DNA]</scope>
    <source>
        <strain evidence="1 2">JCM 30996</strain>
    </source>
</reference>
<organism evidence="1 2">
    <name type="scientific">Mycolicibacterium hippocampi</name>
    <dbReference type="NCBI Taxonomy" id="659824"/>
    <lineage>
        <taxon>Bacteria</taxon>
        <taxon>Bacillati</taxon>
        <taxon>Actinomycetota</taxon>
        <taxon>Actinomycetes</taxon>
        <taxon>Mycobacteriales</taxon>
        <taxon>Mycobacteriaceae</taxon>
        <taxon>Mycolicibacterium</taxon>
    </lineage>
</organism>
<name>A0A7I9ZNB0_9MYCO</name>
<dbReference type="AlphaFoldDB" id="A0A7I9ZNB0"/>
<dbReference type="Proteomes" id="UP000465304">
    <property type="component" value="Unassembled WGS sequence"/>
</dbReference>
<accession>A0A7I9ZNB0</accession>
<protein>
    <submittedName>
        <fullName evidence="1">Uncharacterized protein</fullName>
    </submittedName>
</protein>
<evidence type="ECO:0000313" key="2">
    <source>
        <dbReference type="Proteomes" id="UP000465304"/>
    </source>
</evidence>
<proteinExistence type="predicted"/>
<keyword evidence="2" id="KW-1185">Reference proteome</keyword>
<evidence type="ECO:0000313" key="1">
    <source>
        <dbReference type="EMBL" id="GFH02540.1"/>
    </source>
</evidence>
<dbReference type="EMBL" id="BLLB01000002">
    <property type="protein sequence ID" value="GFH02540.1"/>
    <property type="molecule type" value="Genomic_DNA"/>
</dbReference>
<gene>
    <name evidence="1" type="ORF">MHIP_30230</name>
</gene>
<comment type="caution">
    <text evidence="1">The sequence shown here is derived from an EMBL/GenBank/DDBJ whole genome shotgun (WGS) entry which is preliminary data.</text>
</comment>